<evidence type="ECO:0000313" key="4">
    <source>
        <dbReference type="EMBL" id="KAH0465434.1"/>
    </source>
</evidence>
<protein>
    <submittedName>
        <fullName evidence="4">Uncharacterized protein</fullName>
    </submittedName>
</protein>
<dbReference type="PANTHER" id="PTHR31928:SF3">
    <property type="entry name" value="EXPRESSED PROTEIN"/>
    <property type="match status" value="1"/>
</dbReference>
<dbReference type="InterPro" id="IPR049172">
    <property type="entry name" value="DUF6857_pln"/>
</dbReference>
<gene>
    <name evidence="4" type="ORF">IEQ34_005537</name>
</gene>
<feature type="compositionally biased region" description="Basic and acidic residues" evidence="1">
    <location>
        <begin position="354"/>
        <end position="370"/>
    </location>
</feature>
<evidence type="ECO:0000313" key="5">
    <source>
        <dbReference type="Proteomes" id="UP000775213"/>
    </source>
</evidence>
<dbReference type="InterPro" id="IPR048297">
    <property type="entry name" value="DUF936_dom_pln"/>
</dbReference>
<dbReference type="Pfam" id="PF06075">
    <property type="entry name" value="DUF936"/>
    <property type="match status" value="1"/>
</dbReference>
<feature type="region of interest" description="Disordered" evidence="1">
    <location>
        <begin position="163"/>
        <end position="211"/>
    </location>
</feature>
<dbReference type="InterPro" id="IPR010341">
    <property type="entry name" value="DUF936_pln"/>
</dbReference>
<dbReference type="Pfam" id="PF21647">
    <property type="entry name" value="DUF6857"/>
    <property type="match status" value="1"/>
</dbReference>
<evidence type="ECO:0000259" key="3">
    <source>
        <dbReference type="Pfam" id="PF21647"/>
    </source>
</evidence>
<dbReference type="EMBL" id="JAGFBR010000006">
    <property type="protein sequence ID" value="KAH0465434.1"/>
    <property type="molecule type" value="Genomic_DNA"/>
</dbReference>
<feature type="compositionally biased region" description="Low complexity" evidence="1">
    <location>
        <begin position="163"/>
        <end position="174"/>
    </location>
</feature>
<feature type="region of interest" description="Disordered" evidence="1">
    <location>
        <begin position="237"/>
        <end position="284"/>
    </location>
</feature>
<evidence type="ECO:0000256" key="1">
    <source>
        <dbReference type="SAM" id="MobiDB-lite"/>
    </source>
</evidence>
<comment type="caution">
    <text evidence="4">The sequence shown here is derived from an EMBL/GenBank/DDBJ whole genome shotgun (WGS) entry which is preliminary data.</text>
</comment>
<organism evidence="4 5">
    <name type="scientific">Dendrobium chrysotoxum</name>
    <name type="common">Orchid</name>
    <dbReference type="NCBI Taxonomy" id="161865"/>
    <lineage>
        <taxon>Eukaryota</taxon>
        <taxon>Viridiplantae</taxon>
        <taxon>Streptophyta</taxon>
        <taxon>Embryophyta</taxon>
        <taxon>Tracheophyta</taxon>
        <taxon>Spermatophyta</taxon>
        <taxon>Magnoliopsida</taxon>
        <taxon>Liliopsida</taxon>
        <taxon>Asparagales</taxon>
        <taxon>Orchidaceae</taxon>
        <taxon>Epidendroideae</taxon>
        <taxon>Malaxideae</taxon>
        <taxon>Dendrobiinae</taxon>
        <taxon>Dendrobium</taxon>
    </lineage>
</organism>
<sequence>MATLTAGVLLKLLQSMNSDSKPFGEHRSAVLQVTGIVPAPSDDLWPSHGFYLQLSDSLHSTYVSLSDQDADLIVSNRPQLGQLVHLDRLQFDLPVPRALGLRPISSSRQHPFIGSPEPLIALSTPSHAPGFVIQPASPSSAAATVKARAVFAPKENVLHAASNSFSSGTTSSVSKPKRRFSSPACRNPSPVPEKQGSRVGSRAPSPVPSKCEVPSLVAAREENRKVAREPAIVVPSRYRQPSPVGRKTAVASPIGRKGVASPAGRRLSGGMKFSPATGDGGGKRKVGIVVAGITKVSDALMMSGRSVRKSWDDNSSSSENSSAENKGNAGSKSKVQEQAPRKAQVATSRQASDANKDKSRNEEESIEAKRRTSRKIVGSIMDNANLMAPKCAFYDRKWTDGSIPLDSVSQNLERLGKEAFERRNTASIAAAEALEEALATESIIRSLSMFSELCLTSKKGNLLRTINTFLSIYDDVMKETSIVASLVASRTCNLPVDSLSINRAKSASLWVEAALTTDLGVLNLINCTTDSHTKQKDSEKIAIPCGDYTKSNISKRISLGTHAKSQTKVSITCSAANFWTRGQDVGQTLKLAEALKNEMQIWFLKFVEGAISVGFFIFGEYKKGNEEGLFNDNSRVAAVVFHLKRVSDWIDMVLTKHEDEILVEKIEHVRQKICNFVMTNMGLIKPTRSTWDEANNDDIMTDMGSAFHNALSFGKS</sequence>
<dbReference type="AlphaFoldDB" id="A0AAV7GVA2"/>
<feature type="domain" description="DUF936" evidence="2">
    <location>
        <begin position="4"/>
        <end position="120"/>
    </location>
</feature>
<name>A0AAV7GVA2_DENCH</name>
<feature type="region of interest" description="Disordered" evidence="1">
    <location>
        <begin position="306"/>
        <end position="372"/>
    </location>
</feature>
<evidence type="ECO:0000259" key="2">
    <source>
        <dbReference type="Pfam" id="PF06075"/>
    </source>
</evidence>
<proteinExistence type="predicted"/>
<feature type="domain" description="DUF6857" evidence="3">
    <location>
        <begin position="395"/>
        <end position="682"/>
    </location>
</feature>
<dbReference type="Proteomes" id="UP000775213">
    <property type="component" value="Unassembled WGS sequence"/>
</dbReference>
<reference evidence="4 5" key="1">
    <citation type="journal article" date="2021" name="Hortic Res">
        <title>Chromosome-scale assembly of the Dendrobium chrysotoxum genome enhances the understanding of orchid evolution.</title>
        <authorList>
            <person name="Zhang Y."/>
            <person name="Zhang G.Q."/>
            <person name="Zhang D."/>
            <person name="Liu X.D."/>
            <person name="Xu X.Y."/>
            <person name="Sun W.H."/>
            <person name="Yu X."/>
            <person name="Zhu X."/>
            <person name="Wang Z.W."/>
            <person name="Zhao X."/>
            <person name="Zhong W.Y."/>
            <person name="Chen H."/>
            <person name="Yin W.L."/>
            <person name="Huang T."/>
            <person name="Niu S.C."/>
            <person name="Liu Z.J."/>
        </authorList>
    </citation>
    <scope>NUCLEOTIDE SEQUENCE [LARGE SCALE GENOMIC DNA]</scope>
    <source>
        <strain evidence="4">Lindl</strain>
    </source>
</reference>
<keyword evidence="5" id="KW-1185">Reference proteome</keyword>
<dbReference type="PANTHER" id="PTHR31928">
    <property type="entry name" value="EXPRESSED PROTEIN"/>
    <property type="match status" value="1"/>
</dbReference>
<feature type="compositionally biased region" description="Low complexity" evidence="1">
    <location>
        <begin position="313"/>
        <end position="329"/>
    </location>
</feature>
<accession>A0AAV7GVA2</accession>